<dbReference type="PANTHER" id="PTHR22811">
    <property type="entry name" value="TRANSMEMBRANE EMP24 DOMAIN-CONTAINING PROTEIN"/>
    <property type="match status" value="1"/>
</dbReference>
<keyword evidence="11" id="KW-1185">Reference proteome</keyword>
<keyword evidence="5" id="KW-1133">Transmembrane helix</keyword>
<proteinExistence type="inferred from homology"/>
<dbReference type="InterPro" id="IPR015720">
    <property type="entry name" value="Emp24-like"/>
</dbReference>
<dbReference type="Proteomes" id="UP000242180">
    <property type="component" value="Unassembled WGS sequence"/>
</dbReference>
<dbReference type="EMBL" id="MCGN01000009">
    <property type="protein sequence ID" value="ORY93464.1"/>
    <property type="molecule type" value="Genomic_DNA"/>
</dbReference>
<comment type="subcellular location">
    <subcellularLocation>
        <location evidence="1 7">Membrane</location>
        <topology evidence="1 7">Single-pass type I membrane protein</topology>
    </subcellularLocation>
</comment>
<evidence type="ECO:0000313" key="10">
    <source>
        <dbReference type="EMBL" id="ORY93464.1"/>
    </source>
</evidence>
<reference evidence="10 11" key="1">
    <citation type="submission" date="2016-07" db="EMBL/GenBank/DDBJ databases">
        <title>Pervasive Adenine N6-methylation of Active Genes in Fungi.</title>
        <authorList>
            <consortium name="DOE Joint Genome Institute"/>
            <person name="Mondo S.J."/>
            <person name="Dannebaum R.O."/>
            <person name="Kuo R.C."/>
            <person name="Labutti K."/>
            <person name="Haridas S."/>
            <person name="Kuo A."/>
            <person name="Salamov A."/>
            <person name="Ahrendt S.R."/>
            <person name="Lipzen A."/>
            <person name="Sullivan W."/>
            <person name="Andreopoulos W.B."/>
            <person name="Clum A."/>
            <person name="Lindquist E."/>
            <person name="Daum C."/>
            <person name="Ramamoorthy G.K."/>
            <person name="Gryganskyi A."/>
            <person name="Culley D."/>
            <person name="Magnuson J.K."/>
            <person name="James T.Y."/>
            <person name="O'Malley M.A."/>
            <person name="Stajich J.E."/>
            <person name="Spatafora J.W."/>
            <person name="Visel A."/>
            <person name="Grigoriev I.V."/>
        </authorList>
    </citation>
    <scope>NUCLEOTIDE SEQUENCE [LARGE SCALE GENOMIC DNA]</scope>
    <source>
        <strain evidence="10 11">NRRL 2496</strain>
    </source>
</reference>
<evidence type="ECO:0000256" key="7">
    <source>
        <dbReference type="RuleBase" id="RU003827"/>
    </source>
</evidence>
<accession>A0A1X2H4X2</accession>
<keyword evidence="6" id="KW-0472">Membrane</keyword>
<evidence type="ECO:0000259" key="9">
    <source>
        <dbReference type="PROSITE" id="PS50866"/>
    </source>
</evidence>
<keyword evidence="4 8" id="KW-0732">Signal</keyword>
<feature type="domain" description="GOLD" evidence="9">
    <location>
        <begin position="34"/>
        <end position="125"/>
    </location>
</feature>
<feature type="signal peptide" evidence="8">
    <location>
        <begin position="1"/>
        <end position="17"/>
    </location>
</feature>
<gene>
    <name evidence="10" type="ORF">BCR43DRAFT_445061</name>
</gene>
<evidence type="ECO:0000256" key="4">
    <source>
        <dbReference type="ARBA" id="ARBA00022729"/>
    </source>
</evidence>
<dbReference type="GO" id="GO:0006888">
    <property type="term" value="P:endoplasmic reticulum to Golgi vesicle-mediated transport"/>
    <property type="evidence" value="ECO:0007669"/>
    <property type="project" value="EnsemblFungi"/>
</dbReference>
<evidence type="ECO:0000256" key="8">
    <source>
        <dbReference type="SAM" id="SignalP"/>
    </source>
</evidence>
<sequence length="200" mass="22507">MRSLLLLLSALVSLASAVKFDLAAVAIEHPENGVRCLSQYVTKDTLVLATVNVGPGYNQRVDIEIKDDAEPPNVYTKKSNIPNEYRNAFNTHADGEISICFVNLLPEGFHENAEYKRTIELDVNVGAEAVDFKTIAKEEKLGPLELELRKLETVVKEIVNEMLYLKRREARMRDTNGKQIQVRNLNVSICIDPAFPFSFL</sequence>
<dbReference type="InParanoid" id="A0A1X2H4X2"/>
<dbReference type="FunCoup" id="A0A1X2H4X2">
    <property type="interactions" value="827"/>
</dbReference>
<dbReference type="OMA" id="MAIRGIF"/>
<evidence type="ECO:0000313" key="11">
    <source>
        <dbReference type="Proteomes" id="UP000242180"/>
    </source>
</evidence>
<dbReference type="Pfam" id="PF01105">
    <property type="entry name" value="EMP24_GP25L"/>
    <property type="match status" value="1"/>
</dbReference>
<dbReference type="OrthoDB" id="759142at2759"/>
<evidence type="ECO:0000256" key="1">
    <source>
        <dbReference type="ARBA" id="ARBA00004479"/>
    </source>
</evidence>
<dbReference type="GO" id="GO:0030134">
    <property type="term" value="C:COPII-coated ER to Golgi transport vesicle"/>
    <property type="evidence" value="ECO:0007669"/>
    <property type="project" value="EnsemblFungi"/>
</dbReference>
<dbReference type="STRING" id="13706.A0A1X2H4X2"/>
<dbReference type="InterPro" id="IPR009038">
    <property type="entry name" value="GOLD_dom"/>
</dbReference>
<evidence type="ECO:0000256" key="6">
    <source>
        <dbReference type="ARBA" id="ARBA00023136"/>
    </source>
</evidence>
<keyword evidence="3 7" id="KW-0812">Transmembrane</keyword>
<evidence type="ECO:0000256" key="3">
    <source>
        <dbReference type="ARBA" id="ARBA00022692"/>
    </source>
</evidence>
<name>A0A1X2H4X2_SYNRA</name>
<evidence type="ECO:0000256" key="2">
    <source>
        <dbReference type="ARBA" id="ARBA00007104"/>
    </source>
</evidence>
<dbReference type="GO" id="GO:0016020">
    <property type="term" value="C:membrane"/>
    <property type="evidence" value="ECO:0007669"/>
    <property type="project" value="UniProtKB-SubCell"/>
</dbReference>
<protein>
    <submittedName>
        <fullName evidence="10">Emp24/gp25L/p24 family/GOLD-domain-containing protein</fullName>
    </submittedName>
</protein>
<dbReference type="PROSITE" id="PS50866">
    <property type="entry name" value="GOLD"/>
    <property type="match status" value="1"/>
</dbReference>
<organism evidence="10 11">
    <name type="scientific">Syncephalastrum racemosum</name>
    <name type="common">Filamentous fungus</name>
    <dbReference type="NCBI Taxonomy" id="13706"/>
    <lineage>
        <taxon>Eukaryota</taxon>
        <taxon>Fungi</taxon>
        <taxon>Fungi incertae sedis</taxon>
        <taxon>Mucoromycota</taxon>
        <taxon>Mucoromycotina</taxon>
        <taxon>Mucoromycetes</taxon>
        <taxon>Mucorales</taxon>
        <taxon>Syncephalastraceae</taxon>
        <taxon>Syncephalastrum</taxon>
    </lineage>
</organism>
<comment type="caution">
    <text evidence="10">The sequence shown here is derived from an EMBL/GenBank/DDBJ whole genome shotgun (WGS) entry which is preliminary data.</text>
</comment>
<dbReference type="AlphaFoldDB" id="A0A1X2H4X2"/>
<dbReference type="SMART" id="SM01190">
    <property type="entry name" value="EMP24_GP25L"/>
    <property type="match status" value="1"/>
</dbReference>
<feature type="chain" id="PRO_5013049718" evidence="8">
    <location>
        <begin position="18"/>
        <end position="200"/>
    </location>
</feature>
<evidence type="ECO:0000256" key="5">
    <source>
        <dbReference type="ARBA" id="ARBA00022989"/>
    </source>
</evidence>
<comment type="similarity">
    <text evidence="2 7">Belongs to the EMP24/GP25L family.</text>
</comment>